<dbReference type="Gene3D" id="2.160.20.10">
    <property type="entry name" value="Single-stranded right-handed beta-helix, Pectin lyase-like"/>
    <property type="match status" value="1"/>
</dbReference>
<proteinExistence type="predicted"/>
<comment type="caution">
    <text evidence="7">The sequence shown here is derived from an EMBL/GenBank/DDBJ whole genome shotgun (WGS) entry which is preliminary data.</text>
</comment>
<name>A0ABW7GSE3_9BURK</name>
<dbReference type="SUPFAM" id="SSF51126">
    <property type="entry name" value="Pectin lyase-like"/>
    <property type="match status" value="1"/>
</dbReference>
<keyword evidence="8" id="KW-1185">Reference proteome</keyword>
<feature type="chain" id="PRO_5045616606" evidence="5">
    <location>
        <begin position="39"/>
        <end position="4921"/>
    </location>
</feature>
<keyword evidence="3 5" id="KW-0732">Signal</keyword>
<comment type="subcellular location">
    <subcellularLocation>
        <location evidence="1">Secreted</location>
    </subcellularLocation>
</comment>
<dbReference type="InterPro" id="IPR012334">
    <property type="entry name" value="Pectin_lyas_fold"/>
</dbReference>
<evidence type="ECO:0000256" key="3">
    <source>
        <dbReference type="ARBA" id="ARBA00022729"/>
    </source>
</evidence>
<feature type="signal peptide" evidence="5">
    <location>
        <begin position="1"/>
        <end position="38"/>
    </location>
</feature>
<dbReference type="InterPro" id="IPR008638">
    <property type="entry name" value="FhaB/CdiA-like_TPS"/>
</dbReference>
<reference evidence="7 8" key="1">
    <citation type="submission" date="2024-08" db="EMBL/GenBank/DDBJ databases">
        <authorList>
            <person name="Lu H."/>
        </authorList>
    </citation>
    <scope>NUCLEOTIDE SEQUENCE [LARGE SCALE GENOMIC DNA]</scope>
    <source>
        <strain evidence="7 8">DXS20W</strain>
    </source>
</reference>
<protein>
    <submittedName>
        <fullName evidence="7">Filamentous hemagglutinin N-terminal domain-containing protein</fullName>
    </submittedName>
</protein>
<keyword evidence="2" id="KW-0964">Secreted</keyword>
<evidence type="ECO:0000256" key="4">
    <source>
        <dbReference type="SAM" id="MobiDB-lite"/>
    </source>
</evidence>
<dbReference type="PANTHER" id="PTHR12338:SF8">
    <property type="entry name" value="HEME_HEMOPEXIN-BINDING PROTEIN"/>
    <property type="match status" value="1"/>
</dbReference>
<organism evidence="7 8">
    <name type="scientific">Pelomonas lactea</name>
    <dbReference type="NCBI Taxonomy" id="3299030"/>
    <lineage>
        <taxon>Bacteria</taxon>
        <taxon>Pseudomonadati</taxon>
        <taxon>Pseudomonadota</taxon>
        <taxon>Betaproteobacteria</taxon>
        <taxon>Burkholderiales</taxon>
        <taxon>Sphaerotilaceae</taxon>
        <taxon>Roseateles</taxon>
    </lineage>
</organism>
<dbReference type="NCBIfam" id="TIGR01901">
    <property type="entry name" value="adhes_NPXG"/>
    <property type="match status" value="1"/>
</dbReference>
<sequence>MQASRNTSSQPLTRRYLTVTPVCLACLLATGGSQVAVALPEGAKVTQGTAQITQPAGNKMEIRQGTDRASIDWNSFSIGTNESLRVLQPSSSSVLVNRVTGSDPSQIFGRLDANGRVFLTNPRGIVFGRDAQVDVGGLLATTMSITADPFNPGRYALNGGDTQPGEIVVDGQIRSSGTVAFAGPQISLNGVIDAKRIAAAAANQVQIDVDGDGLVFFNPRNDEGLQARLKVLGRLQADGGVVDLRAAARAGIADTVLNVDGIVQAKSVGAVVGQVFVDGGASGDTLVRGNIDVSGLNPGERGGRVSILGERVGLLGTAAVDARGAAGGGTVLVGGDWQGSNGVRQAAQATMESGTSIDASATQAGNGGKVVVWSDIHNVNAVTNAFGTLQAKAGPSAGNGGAIETSGHTVNTEGIRVTAAAPSGKGGLWLIDPADTTVSAGVASGYQSTLNSGTSVVNDVTGDMTVSNNVNITKSAGGDATLTLSASGSIIFGTNVTIQSTTGQLGVVVHADTNANNTGRIELGSGTTITSNGGAITLGGGVNPLVGAAGGSADNGAAAAGVTLNNATLNAGGGNISIIGKGWQGAANSGESPIGIVTTGSSGITTSGSGTITLIGTGGNTSGNNSHADGIQLAGTTITSANGAINLTGTGGTTSGNATSDAHGIILAGSTISSANGTITLTGAKGALSGGTAKLAGIRAGSGTTAIYSTGAGAISLIGNGANTSGDEGIASGATALTMGYNGATIYASPILLRADSVDLANTTIKSTGTLTVEPFTASRDIGIGGASSSNLLLPVGYFTGATQFFDGFSSITVGRSDGTGTVRVGANLTGVDHLALLNGSAITLSGSVNVGANNLTLNSAGAVTQDAGKTITAAGLELKGAGSFTLTEANTVTKIAADTGGGLNDGAISFANSGALAVDVVNTDGITRSGDVSLSAGGNITVVRGINKPNSGADRTLSLVSTGAISLSTSASDIVGAGGTKLNTLLWSNSGGATGGGITLASGASIVSNNGSITLAGGSGVPTPGASGAGNEAVGSPHGILLTQATIDAGTGALAMTGKSEASGATSGVGVRILESSVAGGNVTVTGMGSSSSTTDNNFGVAVESSAGTASSVTGSGTVAITGTGGAATGSNNHGVWLSSGGAIARIGANGTGTVTVVGNGGGSGGASNNNDGVSVSGGTVSSASGSITVTGTGSTGSGVDDVSLAPGASVQSTSGAIRLNANSLNIADSSVALTSSGSLTLAPRAAAATIGLAGGAGTLQLPASYFTDNFTAGFSSITVGRFDGSGTIVVGAALAPQDHLTLLNGDAAANITLTGAVTMAANKSLSLVSAGAVTQAAAITTSGTGGLALGGPGNFTLTQANTVGTLAASSGAGTINLVNNGNLVVGSVNGTTGITRTGSTGNVSIKTTGTLGLNEKLDAAGANLTLEATGAVTQVGTSGKAITAAGLELKGNGSFALANPENNVAKIAAATGAGALQYVDADALAVDTVNTVGIARTGDVSLKTVTDNLTLNNAVNAGTAGTVRLTAGGTIGQGASGTITGLALGANGGGDVTLTQANVITDGTATGGTVAGSSTSGDFKFQNTANTTVGSVGADGSLFAATDGITASSASKAVTVFVGGVTHALVLSKGITAHGSSGTVRLNATGDISEAAGAIVTAGSLGVVGGGNVTLTEANAASNWSGTAGSDFKFANTTATTTVGSVGADANSALFGGTTGIATATAAKDITAQVTGALTLAQDLSTTTSGTVRLNAAGNIGVSGVSAKVTTGTLGARGASVSLTNANVVSDGTAAGGVLALNASGGAVDVRNTDKTTVGTVAADGSLFASTTGATTAGGNLTLQTSGATRDLVLAQNLSAGATGTVRLTASGAIQESGSATITAAALGANAGKEVTLLNSGNAVGTVAGTASDGDFKLVNNSALSVGAVTAAGSFTGATGVTAVKAAATSNDITLKTTAGNLTLASDLAAGTTGTVRLNAVGAVSETTGTITAAAVGVRAGTGIALGTSNVVQNAGGTGTFAAASASGDVGFNNTTASATTVGIVGDDPTSAGHFASVSGITTANGNAVVVAPTQLNVNQPISTGSSVNGTGIGLQSTTIQIADTVNLTAGRVLFDGAATQLGATGVITTGALAVRGTNSLSRVSTGSTLNIALESPGSDLTFTTSGDLNVSAVADVTAGALSVTGVGGITGSTVRLQAGGNITETGIITAVNLGLNAGGQISLNQANAVSGNLAAVSGNGHVVFRNAGGYAIGSVSSQGGFTATVDGVTAGGAGKNITLETTSGTVTQSAGKNLTAAGLELKGAAAYTLTNAGNDVASFAAASGGGSDGAIRYIDANALAVSTVNSVGVTRSGDVSLRTVTGDLSLTQAASLGAASLRLQASSGNVSQSGLGTVSAGALGANASGDVTLNLGNAVTTFAATSGGGNVQFRELNGYDVGSLSADAAFLSTVDGVSAVAAGKSVTLDTSAGTVTQSAGKNLTATGLELKGAGAYTLTNAGNDVTTLAAATGAGAVRYVDANALSVGTVNSVGLTRSGDVLLRTVTGDLTLAQSANVGGSTLRLQSDAGAVTQSGGSITAGTLGVNAVNAITLGQSNAVASNFAAQSTTQDVLFRNAGGYTINTVAADGALFTRVDGVSATGTARNVTLDTSAGTVTQAADKNITATGLELKGSAAYTLTNLDVGTGAGNDVARIAVASGGAGDGAVRYVDRNAVAVDTVNTVGITRTGDVSLRSFNGDLSLTQAANVGSATLRLQAGLGATQAGVTQSGAGAITAANLGVNATGDVALNLGNSVTALAATSALGNVQFKAVNGYDIGSASADSAFLSTVDGVSATAAGKNITLDTTAGTVTQSSGKALTTSASGGLELKGAGSYALLEATNGVGRIAAASAGPSDGAIHYVASNGLVVDTVNTVGITRTGDVSLRSLAGGLTMTQAVNVGANTLRLQTSDPGLAGDISQSGAGTISAAVLGVNAAGSIALNLGNAVTTLAATAPGQVSFKAVDGYNIGSVAADGNFLSAVDGVSANGGASNVTLDTGAGTVTQSAGKNITAAGLELKGSAAYTLTNAGNNVATLAAASGGAGDGWLRYVDANALAVDTVNSVGITRTGNVTLNNQASDLKLAASVDVGTNSLRLQSQSGGVYQTAGLLTAGTLGVNARTKVTTSTANAANSIGLGQNNAVSGDFAAASAVDGNIVFKNANGYQVNGVAADGSLFTAVDGITAGASVPGAITLDTAAGTVTQAAGKNLRGTGLELKGSAAYTLTNPGNDAGSFVAASGGASDGAIRYVTANSMVVNAINATSGITRTGDVSLRSVAGFLDVDRPVSVGASTLRLQAGGGAVYQTGTGSISAGALGANASGGSVNLDLANSVTTLAATSDDYVSFKAVNGYNVGSVSADAVFTSAVNGVSTTGTAGLQIIQLDTAAGAVTQSAGADLRTNALVLKGAAAYALTNAGNDVAVLAAASGGASDGVIRYVDANALSVGAAGGTGIGGITRSGDVTLRNETGDLTLNAGVNVGASALRLQSAAGAVTQSGANITAGALGVNAANAITLGATNAVATTFAARSGTQDIRFRNGIGHAIGAVGGDGALFSAVDGVSAAAAGKLVTLDTVAGTVTQTAGHNITASGLELKGAAAYTLTNAGNDVTTLAVATGAGAVKYVDATALTVGTVNTVGITRAADVLLRTVTGDLVLAQAANVGANTLRLQSVAGAVTQSGGSITAGTLGVNAANAISLGQANAVAGDVGAQSTSQDVLFKNTRSYVINTVAADGALFSQVDGIAALGAGKVITLETTAGTVSQASGKALSTSASGGLELKGAGGFELLDAANNVGRIAAASGGAGDGAIRFVDAAGGLSVDTVNTTGITRTGDVSLRTIAGDLSLGQAVSVGANALRLQASAGTVSQNGAGTVEAAALGVRAGGDIALNLGNAVTSLAADSSGGHVQFKAVNGYQVDTVAADAALLSAVNGISATGAAKNITLETATGAVTQAAGRAITGGGLELKGNAAFTLTEATNDVARLAVAAGTGTVQYVDANALAVDTVNTAGITRGANVSLKNLTGDMALNRAVNVGAATLTLESAGAVTQAAGQAITADGLELKGAGSFTLAEATNDVARLAAAAGAGAIQYVDANALAVGTVNTAGITRSGDVSLKNLSGDLTLSQAVNVGGAQLTLESTGAVTQAAGRAITGGGLELKGNAAFTLTEATNDVARLAVAAGTGTVQYVDANALAVDTVNTAGITRSANVSLKNLTGDMALNRAVNVGAATLTLESAGAVTQAAGQAITADGLELKGAGSFTLAEATNDVARLAAGAGAGAIQYVDANALAVGTVNSVGITRSGSVSLRNLTGDLTLAQSIDVGAATLRLASAAGGVTQSGGSITTSGALGVRAQNGISLGQANAVSGSLAAHAATGDVLFKNGASYQVGAVAADGTLFAAASGVAAPAAGKAITLEQTAGAVTQAAGEAIAAAGLVLKGSGSFTLGDAANQVKQVAVARGDAAADGAVTFTNAGAFDITAVGAVDGVTRAGKVTLGNSAGTAVFEGLNTSAPLVQVNGGSITVASPTLTDGKVSVPVFSLGGDIKVNQGALTLAVNKPAAVDDGLLSTYQQSIGIAKEVVLKDALGKQIRVLADVIVQTSGSLAVAAQGRLNLVADAGGSASLMQAGNQFVGGLSAKLASVPAASASDAPARSLLRVTGKQVNVAGAGVEADMAFFNADALGTTDPAVIKSRLSYSNTLGTNIQLPALAISIGPTAFDGGGAPFGQVAVDIGRGDAAGTTAGINSGYITVLPKVGGDPTGTAALIRNKAVILLTGPETGSAGYLFFYDGAGKESAILVKYNGYAPSSPQADGALSSIASVSEAARRDRFEEAVRTENVASRLRGGVITEVGPGRPATEGSAGTQPPRSCAPVGAQLGCAAGDAGGDGKP</sequence>
<feature type="region of interest" description="Disordered" evidence="4">
    <location>
        <begin position="4879"/>
        <end position="4905"/>
    </location>
</feature>
<dbReference type="Proteomes" id="UP001606302">
    <property type="component" value="Unassembled WGS sequence"/>
</dbReference>
<gene>
    <name evidence="7" type="ORF">ACG04Q_25250</name>
</gene>
<evidence type="ECO:0000256" key="2">
    <source>
        <dbReference type="ARBA" id="ARBA00022525"/>
    </source>
</evidence>
<evidence type="ECO:0000256" key="5">
    <source>
        <dbReference type="SAM" id="SignalP"/>
    </source>
</evidence>
<accession>A0ABW7GSE3</accession>
<evidence type="ECO:0000256" key="1">
    <source>
        <dbReference type="ARBA" id="ARBA00004613"/>
    </source>
</evidence>
<evidence type="ECO:0000313" key="8">
    <source>
        <dbReference type="Proteomes" id="UP001606302"/>
    </source>
</evidence>
<dbReference type="SMART" id="SM00912">
    <property type="entry name" value="Haemagg_act"/>
    <property type="match status" value="1"/>
</dbReference>
<evidence type="ECO:0000259" key="6">
    <source>
        <dbReference type="SMART" id="SM00912"/>
    </source>
</evidence>
<feature type="domain" description="Filamentous haemagglutinin FhaB/tRNA nuclease CdiA-like TPS" evidence="6">
    <location>
        <begin position="36"/>
        <end position="149"/>
    </location>
</feature>
<dbReference type="PANTHER" id="PTHR12338">
    <property type="entry name" value="AUTOTRANSPORTER"/>
    <property type="match status" value="1"/>
</dbReference>
<dbReference type="InterPro" id="IPR050909">
    <property type="entry name" value="Bact_Autotransporter_VF"/>
</dbReference>
<dbReference type="RefSeq" id="WP_394514617.1">
    <property type="nucleotide sequence ID" value="NZ_JBIGHX010000013.1"/>
</dbReference>
<dbReference type="InterPro" id="IPR011050">
    <property type="entry name" value="Pectin_lyase_fold/virulence"/>
</dbReference>
<evidence type="ECO:0000313" key="7">
    <source>
        <dbReference type="EMBL" id="MFG6464905.1"/>
    </source>
</evidence>
<dbReference type="EMBL" id="JBIGHX010000013">
    <property type="protein sequence ID" value="MFG6464905.1"/>
    <property type="molecule type" value="Genomic_DNA"/>
</dbReference>